<reference evidence="14 15" key="1">
    <citation type="submission" date="2024-02" db="EMBL/GenBank/DDBJ databases">
        <title>The whole genome sequence of five bacterial samples isolated from Abu Dhabi Sabkha-shore region.</title>
        <authorList>
            <person name="Sudalaimuthuasari N."/>
            <person name="Sarfraz B."/>
            <person name="Tuyisabe J.D."/>
            <person name="Mugisha Ntwali L.D.M."/>
            <person name="Ali A.I.A.A."/>
            <person name="Almansoori S.Z.A."/>
            <person name="Alajami H.S.A."/>
            <person name="Almeqbaali A.A.S."/>
            <person name="Kundu B."/>
            <person name="Saeed E.E."/>
            <person name="Sukumarinath V."/>
            <person name="Mishra A.K."/>
            <person name="Hazzouri K.M."/>
            <person name="Almaskari R."/>
            <person name="Sharma A.K."/>
            <person name="Amiri K.M.A."/>
        </authorList>
    </citation>
    <scope>NUCLEOTIDE SEQUENCE [LARGE SCALE GENOMIC DNA]</scope>
    <source>
        <strain evidence="15">kcgeb_sd</strain>
    </source>
</reference>
<dbReference type="InterPro" id="IPR039426">
    <property type="entry name" value="TonB-dep_rcpt-like"/>
</dbReference>
<dbReference type="Pfam" id="PF07715">
    <property type="entry name" value="Plug"/>
    <property type="match status" value="1"/>
</dbReference>
<keyword evidence="15" id="KW-1185">Reference proteome</keyword>
<evidence type="ECO:0000256" key="5">
    <source>
        <dbReference type="ARBA" id="ARBA00023077"/>
    </source>
</evidence>
<dbReference type="PANTHER" id="PTHR47234">
    <property type="match status" value="1"/>
</dbReference>
<feature type="domain" description="TonB-dependent receptor-like beta-barrel" evidence="12">
    <location>
        <begin position="466"/>
        <end position="908"/>
    </location>
</feature>
<evidence type="ECO:0000256" key="10">
    <source>
        <dbReference type="SAM" id="MobiDB-lite"/>
    </source>
</evidence>
<evidence type="ECO:0000256" key="2">
    <source>
        <dbReference type="ARBA" id="ARBA00022448"/>
    </source>
</evidence>
<protein>
    <submittedName>
        <fullName evidence="14">TonB-dependent receptor</fullName>
    </submittedName>
</protein>
<dbReference type="EMBL" id="CP144918">
    <property type="protein sequence ID" value="WWA47647.1"/>
    <property type="molecule type" value="Genomic_DNA"/>
</dbReference>
<keyword evidence="7 8" id="KW-0998">Cell outer membrane</keyword>
<keyword evidence="14" id="KW-0675">Receptor</keyword>
<dbReference type="PROSITE" id="PS52016">
    <property type="entry name" value="TONB_DEPENDENT_REC_3"/>
    <property type="match status" value="1"/>
</dbReference>
<dbReference type="Gene3D" id="2.40.170.20">
    <property type="entry name" value="TonB-dependent receptor, beta-barrel domain"/>
    <property type="match status" value="1"/>
</dbReference>
<feature type="domain" description="TonB-dependent receptor plug" evidence="13">
    <location>
        <begin position="65"/>
        <end position="179"/>
    </location>
</feature>
<comment type="similarity">
    <text evidence="8 9">Belongs to the TonB-dependent receptor family.</text>
</comment>
<proteinExistence type="inferred from homology"/>
<evidence type="ECO:0000256" key="9">
    <source>
        <dbReference type="RuleBase" id="RU003357"/>
    </source>
</evidence>
<keyword evidence="6 8" id="KW-0472">Membrane</keyword>
<dbReference type="InterPro" id="IPR037066">
    <property type="entry name" value="Plug_dom_sf"/>
</dbReference>
<organism evidence="14 15">
    <name type="scientific">Pelagerythrobacter marensis</name>
    <dbReference type="NCBI Taxonomy" id="543877"/>
    <lineage>
        <taxon>Bacteria</taxon>
        <taxon>Pseudomonadati</taxon>
        <taxon>Pseudomonadota</taxon>
        <taxon>Alphaproteobacteria</taxon>
        <taxon>Sphingomonadales</taxon>
        <taxon>Erythrobacteraceae</taxon>
        <taxon>Pelagerythrobacter</taxon>
    </lineage>
</organism>
<keyword evidence="2 8" id="KW-0813">Transport</keyword>
<evidence type="ECO:0000256" key="7">
    <source>
        <dbReference type="ARBA" id="ARBA00023237"/>
    </source>
</evidence>
<dbReference type="RefSeq" id="WP_338446536.1">
    <property type="nucleotide sequence ID" value="NZ_CP144918.1"/>
</dbReference>
<evidence type="ECO:0000256" key="3">
    <source>
        <dbReference type="ARBA" id="ARBA00022452"/>
    </source>
</evidence>
<evidence type="ECO:0000313" key="15">
    <source>
        <dbReference type="Proteomes" id="UP001335183"/>
    </source>
</evidence>
<evidence type="ECO:0000259" key="13">
    <source>
        <dbReference type="Pfam" id="PF07715"/>
    </source>
</evidence>
<accession>A0ABZ2D3Q9</accession>
<dbReference type="InterPro" id="IPR000531">
    <property type="entry name" value="Beta-barrel_TonB"/>
</dbReference>
<evidence type="ECO:0000256" key="4">
    <source>
        <dbReference type="ARBA" id="ARBA00022692"/>
    </source>
</evidence>
<gene>
    <name evidence="14" type="ORF">V5F89_01690</name>
</gene>
<dbReference type="SUPFAM" id="SSF56935">
    <property type="entry name" value="Porins"/>
    <property type="match status" value="1"/>
</dbReference>
<evidence type="ECO:0000256" key="8">
    <source>
        <dbReference type="PROSITE-ProRule" id="PRU01360"/>
    </source>
</evidence>
<evidence type="ECO:0000313" key="14">
    <source>
        <dbReference type="EMBL" id="WWA47647.1"/>
    </source>
</evidence>
<feature type="chain" id="PRO_5045230972" evidence="11">
    <location>
        <begin position="25"/>
        <end position="950"/>
    </location>
</feature>
<evidence type="ECO:0000256" key="11">
    <source>
        <dbReference type="SAM" id="SignalP"/>
    </source>
</evidence>
<dbReference type="PANTHER" id="PTHR47234:SF3">
    <property type="entry name" value="SECRETIN_TONB SHORT N-TERMINAL DOMAIN-CONTAINING PROTEIN"/>
    <property type="match status" value="1"/>
</dbReference>
<feature type="signal peptide" evidence="11">
    <location>
        <begin position="1"/>
        <end position="24"/>
    </location>
</feature>
<keyword evidence="4 8" id="KW-0812">Transmembrane</keyword>
<dbReference type="Pfam" id="PF00593">
    <property type="entry name" value="TonB_dep_Rec_b-barrel"/>
    <property type="match status" value="1"/>
</dbReference>
<dbReference type="InterPro" id="IPR012910">
    <property type="entry name" value="Plug_dom"/>
</dbReference>
<comment type="subcellular location">
    <subcellularLocation>
        <location evidence="1 8">Cell outer membrane</location>
        <topology evidence="1 8">Multi-pass membrane protein</topology>
    </subcellularLocation>
</comment>
<dbReference type="InterPro" id="IPR036942">
    <property type="entry name" value="Beta-barrel_TonB_sf"/>
</dbReference>
<name>A0ABZ2D3Q9_9SPHN</name>
<evidence type="ECO:0000256" key="1">
    <source>
        <dbReference type="ARBA" id="ARBA00004571"/>
    </source>
</evidence>
<dbReference type="Proteomes" id="UP001335183">
    <property type="component" value="Chromosome"/>
</dbReference>
<keyword evidence="11" id="KW-0732">Signal</keyword>
<dbReference type="Gene3D" id="2.170.130.10">
    <property type="entry name" value="TonB-dependent receptor, plug domain"/>
    <property type="match status" value="1"/>
</dbReference>
<keyword evidence="3 8" id="KW-1134">Transmembrane beta strand</keyword>
<feature type="compositionally biased region" description="Polar residues" evidence="10">
    <location>
        <begin position="668"/>
        <end position="677"/>
    </location>
</feature>
<feature type="region of interest" description="Disordered" evidence="10">
    <location>
        <begin position="668"/>
        <end position="688"/>
    </location>
</feature>
<evidence type="ECO:0000256" key="6">
    <source>
        <dbReference type="ARBA" id="ARBA00023136"/>
    </source>
</evidence>
<sequence>MMGRNFSSAVALAAGLLSATAAFAQDTGSAASPGIDDGAPAAARGAPSSDIIVVTGTRIQRDGYNAPTPLTVIGAEDIESAAPANIADFVNEIPSVVGSATPANSNLSMSSGLSGLNTINLRSLGSSRTLVLLNGQRSVGSAIGGQVDVNTFPQGLISGVEVVTGGASAAYGSDAVSGVVNFILDDDYTGFKAGAETGITTYGDAPSHKFDATFGTPFADGRGHILLNGELSIREGLHGVPRDWNDRGWYLINNPAYAPGNGEPERLVTDKAGLSLATPGGIITSGSLAGTFFGDGGALGQFDYGTRRDPWIVGGDWAMTQVNDDQSLDPEANRRSLFGRISYEIAPWLNVFGQASYARSRNRGQLGIQRNQGNVTIMADNAFLPESIRQALADAGETSFRFGTTNADLPVRTNDTKRSVQRYVIGADGEFDLFGSTARWDAYYQLGIAKTREMAAGISNNARLAAATDAVFAPAGNALGVAEGTIVCRSSLADPDNGCIPLNRFGIGVADPEAVAWVVGDPYRNQRFQQDVFAANLSFDAFDLPAGAVAVAVGGEHRREEVRGFVDPQYRSGWFVGNFLPSFGEYSVTEGYLEVLVPVLDTLNVNGAIRATDYTTSGYVTTWKIGATFEPIDGLRFRATRSRDIRAPNLGELFTAGSTRTNTVLDPFNDNQSTPFSGTRRGNPDLDPEKADQWGVGVVFQPRFVPGFSVSVDYYDIEINDAIDSLDAQTIIDRCHEGVDEYCAAIVRGPNEFGTDLQIFESPFNFARQRARGLDFETSYSTDIGPGTFSLRGLATLYLENTVDNGLDPAVDIVGENTSGGNPEFLYRVTASWSDGPLRLNLIGRGISSGTYDNSYVECTRGCPESTATARTINTNRIDGAFYLDASAHRDFVLGSADLRLFLAVTNLLDKDPPVVASGPAGSAYATPATNQSLYDLLGRTFRIGAKIAF</sequence>
<evidence type="ECO:0000259" key="12">
    <source>
        <dbReference type="Pfam" id="PF00593"/>
    </source>
</evidence>
<keyword evidence="5 9" id="KW-0798">TonB box</keyword>